<name>A0A9D9GZL6_9BACT</name>
<dbReference type="PANTHER" id="PTHR43834">
    <property type="entry name" value="GTPASE DER"/>
    <property type="match status" value="1"/>
</dbReference>
<evidence type="ECO:0000313" key="2">
    <source>
        <dbReference type="EMBL" id="MBO8430072.1"/>
    </source>
</evidence>
<sequence length="60" mass="6969">LYSTQVGVQPPSFVLFANNADLLKDSYKRYIENKLREAFGFFGTPIKISVRERSEKEKNK</sequence>
<protein>
    <recommendedName>
        <fullName evidence="1">GTPase Der C-terminal KH-domain-like domain-containing protein</fullName>
    </recommendedName>
</protein>
<evidence type="ECO:0000259" key="1">
    <source>
        <dbReference type="Pfam" id="PF14714"/>
    </source>
</evidence>
<dbReference type="EMBL" id="JADIND010000036">
    <property type="protein sequence ID" value="MBO8430072.1"/>
    <property type="molecule type" value="Genomic_DNA"/>
</dbReference>
<feature type="domain" description="GTPase Der C-terminal KH-domain-like" evidence="1">
    <location>
        <begin position="2"/>
        <end position="51"/>
    </location>
</feature>
<gene>
    <name evidence="2" type="ORF">IAC76_01660</name>
</gene>
<dbReference type="SUPFAM" id="SSF82653">
    <property type="entry name" value="Probable GTPase Der, C-terminal domain"/>
    <property type="match status" value="1"/>
</dbReference>
<evidence type="ECO:0000313" key="3">
    <source>
        <dbReference type="Proteomes" id="UP000823632"/>
    </source>
</evidence>
<dbReference type="Pfam" id="PF14714">
    <property type="entry name" value="KH_dom-like"/>
    <property type="match status" value="1"/>
</dbReference>
<dbReference type="Proteomes" id="UP000823632">
    <property type="component" value="Unassembled WGS sequence"/>
</dbReference>
<feature type="non-terminal residue" evidence="2">
    <location>
        <position position="1"/>
    </location>
</feature>
<dbReference type="PANTHER" id="PTHR43834:SF6">
    <property type="entry name" value="GTPASE DER"/>
    <property type="match status" value="1"/>
</dbReference>
<dbReference type="InterPro" id="IPR032859">
    <property type="entry name" value="KH_dom-like"/>
</dbReference>
<accession>A0A9D9GZL6</accession>
<proteinExistence type="predicted"/>
<dbReference type="InterPro" id="IPR015946">
    <property type="entry name" value="KH_dom-like_a/b"/>
</dbReference>
<reference evidence="2" key="1">
    <citation type="submission" date="2020-10" db="EMBL/GenBank/DDBJ databases">
        <authorList>
            <person name="Gilroy R."/>
        </authorList>
    </citation>
    <scope>NUCLEOTIDE SEQUENCE</scope>
    <source>
        <strain evidence="2">10192</strain>
    </source>
</reference>
<comment type="caution">
    <text evidence="2">The sequence shown here is derived from an EMBL/GenBank/DDBJ whole genome shotgun (WGS) entry which is preliminary data.</text>
</comment>
<dbReference type="Gene3D" id="3.30.300.20">
    <property type="match status" value="1"/>
</dbReference>
<dbReference type="GO" id="GO:0043022">
    <property type="term" value="F:ribosome binding"/>
    <property type="evidence" value="ECO:0007669"/>
    <property type="project" value="TreeGrafter"/>
</dbReference>
<organism evidence="2 3">
    <name type="scientific">Candidatus Scatousia excrementipullorum</name>
    <dbReference type="NCBI Taxonomy" id="2840936"/>
    <lineage>
        <taxon>Bacteria</taxon>
        <taxon>Candidatus Scatousia</taxon>
    </lineage>
</organism>
<dbReference type="AlphaFoldDB" id="A0A9D9GZL6"/>
<reference evidence="2" key="2">
    <citation type="journal article" date="2021" name="PeerJ">
        <title>Extensive microbial diversity within the chicken gut microbiome revealed by metagenomics and culture.</title>
        <authorList>
            <person name="Gilroy R."/>
            <person name="Ravi A."/>
            <person name="Getino M."/>
            <person name="Pursley I."/>
            <person name="Horton D.L."/>
            <person name="Alikhan N.F."/>
            <person name="Baker D."/>
            <person name="Gharbi K."/>
            <person name="Hall N."/>
            <person name="Watson M."/>
            <person name="Adriaenssens E.M."/>
            <person name="Foster-Nyarko E."/>
            <person name="Jarju S."/>
            <person name="Secka A."/>
            <person name="Antonio M."/>
            <person name="Oren A."/>
            <person name="Chaudhuri R.R."/>
            <person name="La Ragione R."/>
            <person name="Hildebrand F."/>
            <person name="Pallen M.J."/>
        </authorList>
    </citation>
    <scope>NUCLEOTIDE SEQUENCE</scope>
    <source>
        <strain evidence="2">10192</strain>
    </source>
</reference>